<organism evidence="7 8">
    <name type="scientific">Clathrospora elynae</name>
    <dbReference type="NCBI Taxonomy" id="706981"/>
    <lineage>
        <taxon>Eukaryota</taxon>
        <taxon>Fungi</taxon>
        <taxon>Dikarya</taxon>
        <taxon>Ascomycota</taxon>
        <taxon>Pezizomycotina</taxon>
        <taxon>Dothideomycetes</taxon>
        <taxon>Pleosporomycetidae</taxon>
        <taxon>Pleosporales</taxon>
        <taxon>Diademaceae</taxon>
        <taxon>Clathrospora</taxon>
    </lineage>
</organism>
<dbReference type="OrthoDB" id="269227at2759"/>
<dbReference type="PANTHER" id="PTHR11552:SF115">
    <property type="entry name" value="DEHYDROGENASE XPTC-RELATED"/>
    <property type="match status" value="1"/>
</dbReference>
<comment type="similarity">
    <text evidence="1 4">Belongs to the GMC oxidoreductase family.</text>
</comment>
<dbReference type="Gene3D" id="3.30.560.10">
    <property type="entry name" value="Glucose Oxidase, domain 3"/>
    <property type="match status" value="1"/>
</dbReference>
<feature type="signal peptide" evidence="5">
    <location>
        <begin position="1"/>
        <end position="24"/>
    </location>
</feature>
<dbReference type="Pfam" id="PF05199">
    <property type="entry name" value="GMC_oxred_C"/>
    <property type="match status" value="1"/>
</dbReference>
<dbReference type="PANTHER" id="PTHR11552">
    <property type="entry name" value="GLUCOSE-METHANOL-CHOLINE GMC OXIDOREDUCTASE"/>
    <property type="match status" value="1"/>
</dbReference>
<evidence type="ECO:0000256" key="1">
    <source>
        <dbReference type="ARBA" id="ARBA00010790"/>
    </source>
</evidence>
<dbReference type="GO" id="GO:0044550">
    <property type="term" value="P:secondary metabolite biosynthetic process"/>
    <property type="evidence" value="ECO:0007669"/>
    <property type="project" value="TreeGrafter"/>
</dbReference>
<feature type="active site" description="Proton donor" evidence="2">
    <location>
        <position position="557"/>
    </location>
</feature>
<dbReference type="PROSITE" id="PS00623">
    <property type="entry name" value="GMC_OXRED_1"/>
    <property type="match status" value="1"/>
</dbReference>
<gene>
    <name evidence="7" type="ORF">EJ02DRAFT_415270</name>
</gene>
<keyword evidence="8" id="KW-1185">Reference proteome</keyword>
<feature type="binding site" evidence="3">
    <location>
        <position position="113"/>
    </location>
    <ligand>
        <name>FAD</name>
        <dbReference type="ChEBI" id="CHEBI:57692"/>
    </ligand>
</feature>
<evidence type="ECO:0000256" key="5">
    <source>
        <dbReference type="SAM" id="SignalP"/>
    </source>
</evidence>
<dbReference type="InterPro" id="IPR000172">
    <property type="entry name" value="GMC_OxRdtase_N"/>
</dbReference>
<dbReference type="SUPFAM" id="SSF51905">
    <property type="entry name" value="FAD/NAD(P)-binding domain"/>
    <property type="match status" value="1"/>
</dbReference>
<accession>A0A6A5SEA1</accession>
<feature type="chain" id="PRO_5025467603" evidence="5">
    <location>
        <begin position="25"/>
        <end position="619"/>
    </location>
</feature>
<dbReference type="GO" id="GO:0016614">
    <property type="term" value="F:oxidoreductase activity, acting on CH-OH group of donors"/>
    <property type="evidence" value="ECO:0007669"/>
    <property type="project" value="InterPro"/>
</dbReference>
<evidence type="ECO:0000256" key="2">
    <source>
        <dbReference type="PIRSR" id="PIRSR000137-1"/>
    </source>
</evidence>
<dbReference type="InterPro" id="IPR036188">
    <property type="entry name" value="FAD/NAD-bd_sf"/>
</dbReference>
<dbReference type="Proteomes" id="UP000800038">
    <property type="component" value="Unassembled WGS sequence"/>
</dbReference>
<evidence type="ECO:0000256" key="3">
    <source>
        <dbReference type="PIRSR" id="PIRSR000137-2"/>
    </source>
</evidence>
<feature type="domain" description="Glucose-methanol-choline oxidoreductase N-terminal" evidence="6">
    <location>
        <begin position="111"/>
        <end position="134"/>
    </location>
</feature>
<evidence type="ECO:0000259" key="6">
    <source>
        <dbReference type="PROSITE" id="PS00623"/>
    </source>
</evidence>
<dbReference type="PIRSF" id="PIRSF000137">
    <property type="entry name" value="Alcohol_oxidase"/>
    <property type="match status" value="1"/>
</dbReference>
<dbReference type="Pfam" id="PF00732">
    <property type="entry name" value="GMC_oxred_N"/>
    <property type="match status" value="1"/>
</dbReference>
<dbReference type="GO" id="GO:0050660">
    <property type="term" value="F:flavin adenine dinucleotide binding"/>
    <property type="evidence" value="ECO:0007669"/>
    <property type="project" value="InterPro"/>
</dbReference>
<dbReference type="Gene3D" id="3.50.50.60">
    <property type="entry name" value="FAD/NAD(P)-binding domain"/>
    <property type="match status" value="1"/>
</dbReference>
<feature type="active site" description="Proton acceptor" evidence="2">
    <location>
        <position position="600"/>
    </location>
</feature>
<keyword evidence="4" id="KW-0285">Flavoprotein</keyword>
<proteinExistence type="inferred from homology"/>
<dbReference type="EMBL" id="ML976239">
    <property type="protein sequence ID" value="KAF1935737.1"/>
    <property type="molecule type" value="Genomic_DNA"/>
</dbReference>
<evidence type="ECO:0000313" key="8">
    <source>
        <dbReference type="Proteomes" id="UP000800038"/>
    </source>
</evidence>
<dbReference type="AlphaFoldDB" id="A0A6A5SEA1"/>
<evidence type="ECO:0000256" key="4">
    <source>
        <dbReference type="RuleBase" id="RU003968"/>
    </source>
</evidence>
<evidence type="ECO:0000313" key="7">
    <source>
        <dbReference type="EMBL" id="KAF1935737.1"/>
    </source>
</evidence>
<name>A0A6A5SEA1_9PLEO</name>
<dbReference type="SUPFAM" id="SSF54373">
    <property type="entry name" value="FAD-linked reductases, C-terminal domain"/>
    <property type="match status" value="1"/>
</dbReference>
<keyword evidence="5" id="KW-0732">Signal</keyword>
<dbReference type="InterPro" id="IPR007867">
    <property type="entry name" value="GMC_OxRtase_C"/>
</dbReference>
<reference evidence="7" key="1">
    <citation type="journal article" date="2020" name="Stud. Mycol.">
        <title>101 Dothideomycetes genomes: a test case for predicting lifestyles and emergence of pathogens.</title>
        <authorList>
            <person name="Haridas S."/>
            <person name="Albert R."/>
            <person name="Binder M."/>
            <person name="Bloem J."/>
            <person name="Labutti K."/>
            <person name="Salamov A."/>
            <person name="Andreopoulos B."/>
            <person name="Baker S."/>
            <person name="Barry K."/>
            <person name="Bills G."/>
            <person name="Bluhm B."/>
            <person name="Cannon C."/>
            <person name="Castanera R."/>
            <person name="Culley D."/>
            <person name="Daum C."/>
            <person name="Ezra D."/>
            <person name="Gonzalez J."/>
            <person name="Henrissat B."/>
            <person name="Kuo A."/>
            <person name="Liang C."/>
            <person name="Lipzen A."/>
            <person name="Lutzoni F."/>
            <person name="Magnuson J."/>
            <person name="Mondo S."/>
            <person name="Nolan M."/>
            <person name="Ohm R."/>
            <person name="Pangilinan J."/>
            <person name="Park H.-J."/>
            <person name="Ramirez L."/>
            <person name="Alfaro M."/>
            <person name="Sun H."/>
            <person name="Tritt A."/>
            <person name="Yoshinaga Y."/>
            <person name="Zwiers L.-H."/>
            <person name="Turgeon B."/>
            <person name="Goodwin S."/>
            <person name="Spatafora J."/>
            <person name="Crous P."/>
            <person name="Grigoriev I."/>
        </authorList>
    </citation>
    <scope>NUCLEOTIDE SEQUENCE</scope>
    <source>
        <strain evidence="7">CBS 161.51</strain>
    </source>
</reference>
<sequence length="619" mass="67817">MALSIKYMSLVRLLALFTTATGAAVDTRPTAVQGKMYDYIIVGGGLSGLVVANRLTEDKNVYVLVIENGVIDNRPMTRIPYFTNINADNYYPITSAPEPYMQNKTWMVHVGNVVGGGSVVNGMQWDRGSNADYDAWEQLGNPGWGYKGLAKYFKKSAHFDGPPEAVREHFNMTFDADAYGDGPVKVSIPSYQYEDYKDIMASFVTRADIPHSLEGFARPIGTFWTPNSIDNTTKERCHARKAYYDPVQARTNLHLLTNTHVDEILFEKGKKLVASGVKFTSLANCTTASMYATKEVILAAGGVFTPHLLMLSGIGPQNTLSAANIDVKKDLEAVGSNFQDHPALYMAFNLSNQSVPNLDMLLTTHDTTFNATAAELYAANRSGPWTFSRGSAALFIPLKDFSSKYADITALILKQNATAYLPERYSKNKPLLNGFLAQRRILTNHYLSNDAAIGEFPIQPWGGAAIALQKPLSRGTLTLNTTHPAANPIVVRNAFQNPVDKIVLGELVRWNREHWNKAPLLQRYAPVETVPGAQYQTDDEIFDGSIQAAALYPTFAHSSGGCALMPEDLGGCVDPELKVYGVDRLRVVDASIIPLIPATHLQATMYAVAEKAADIIKGA</sequence>
<protein>
    <submittedName>
        <fullName evidence="7">Choline dehydrogenase</fullName>
    </submittedName>
</protein>
<comment type="cofactor">
    <cofactor evidence="3">
        <name>FAD</name>
        <dbReference type="ChEBI" id="CHEBI:57692"/>
    </cofactor>
</comment>
<keyword evidence="3 4" id="KW-0274">FAD</keyword>
<dbReference type="InterPro" id="IPR012132">
    <property type="entry name" value="GMC_OxRdtase"/>
</dbReference>
<feature type="binding site" evidence="3">
    <location>
        <position position="261"/>
    </location>
    <ligand>
        <name>FAD</name>
        <dbReference type="ChEBI" id="CHEBI:57692"/>
    </ligand>
</feature>